<dbReference type="AlphaFoldDB" id="A0A0M0K5J5"/>
<dbReference type="InterPro" id="IPR020846">
    <property type="entry name" value="MFS_dom"/>
</dbReference>
<keyword evidence="2" id="KW-1133">Transmembrane helix</keyword>
<dbReference type="InterPro" id="IPR036259">
    <property type="entry name" value="MFS_trans_sf"/>
</dbReference>
<keyword evidence="5" id="KW-1185">Reference proteome</keyword>
<gene>
    <name evidence="4" type="ORF">Ctob_005520</name>
</gene>
<dbReference type="GO" id="GO:0016020">
    <property type="term" value="C:membrane"/>
    <property type="evidence" value="ECO:0007669"/>
    <property type="project" value="UniProtKB-SubCell"/>
</dbReference>
<evidence type="ECO:0000313" key="5">
    <source>
        <dbReference type="Proteomes" id="UP000037460"/>
    </source>
</evidence>
<proteinExistence type="predicted"/>
<keyword evidence="2" id="KW-0472">Membrane</keyword>
<feature type="transmembrane region" description="Helical" evidence="2">
    <location>
        <begin position="142"/>
        <end position="166"/>
    </location>
</feature>
<dbReference type="Proteomes" id="UP000037460">
    <property type="component" value="Unassembled WGS sequence"/>
</dbReference>
<feature type="transmembrane region" description="Helical" evidence="2">
    <location>
        <begin position="207"/>
        <end position="226"/>
    </location>
</feature>
<feature type="transmembrane region" description="Helical" evidence="2">
    <location>
        <begin position="178"/>
        <end position="200"/>
    </location>
</feature>
<accession>A0A0M0K5J5</accession>
<dbReference type="SUPFAM" id="SSF103473">
    <property type="entry name" value="MFS general substrate transporter"/>
    <property type="match status" value="1"/>
</dbReference>
<feature type="transmembrane region" description="Helical" evidence="2">
    <location>
        <begin position="291"/>
        <end position="310"/>
    </location>
</feature>
<evidence type="ECO:0000256" key="1">
    <source>
        <dbReference type="ARBA" id="ARBA00004141"/>
    </source>
</evidence>
<dbReference type="GO" id="GO:0022857">
    <property type="term" value="F:transmembrane transporter activity"/>
    <property type="evidence" value="ECO:0007669"/>
    <property type="project" value="InterPro"/>
</dbReference>
<dbReference type="PROSITE" id="PS50850">
    <property type="entry name" value="MFS"/>
    <property type="match status" value="1"/>
</dbReference>
<dbReference type="Pfam" id="PF07690">
    <property type="entry name" value="MFS_1"/>
    <property type="match status" value="1"/>
</dbReference>
<organism evidence="4 5">
    <name type="scientific">Chrysochromulina tobinii</name>
    <dbReference type="NCBI Taxonomy" id="1460289"/>
    <lineage>
        <taxon>Eukaryota</taxon>
        <taxon>Haptista</taxon>
        <taxon>Haptophyta</taxon>
        <taxon>Prymnesiophyceae</taxon>
        <taxon>Prymnesiales</taxon>
        <taxon>Chrysochromulinaceae</taxon>
        <taxon>Chrysochromulina</taxon>
    </lineage>
</organism>
<reference evidence="5" key="1">
    <citation type="journal article" date="2015" name="PLoS Genet.">
        <title>Genome Sequence and Transcriptome Analyses of Chrysochromulina tobin: Metabolic Tools for Enhanced Algal Fitness in the Prominent Order Prymnesiales (Haptophyceae).</title>
        <authorList>
            <person name="Hovde B.T."/>
            <person name="Deodato C.R."/>
            <person name="Hunsperger H.M."/>
            <person name="Ryken S.A."/>
            <person name="Yost W."/>
            <person name="Jha R.K."/>
            <person name="Patterson J."/>
            <person name="Monnat R.J. Jr."/>
            <person name="Barlow S.B."/>
            <person name="Starkenburg S.R."/>
            <person name="Cattolico R.A."/>
        </authorList>
    </citation>
    <scope>NUCLEOTIDE SEQUENCE</scope>
    <source>
        <strain evidence="5">CCMP291</strain>
    </source>
</reference>
<feature type="transmembrane region" description="Helical" evidence="2">
    <location>
        <begin position="117"/>
        <end position="135"/>
    </location>
</feature>
<feature type="transmembrane region" description="Helical" evidence="2">
    <location>
        <begin position="79"/>
        <end position="97"/>
    </location>
</feature>
<feature type="transmembrane region" description="Helical" evidence="2">
    <location>
        <begin position="44"/>
        <end position="67"/>
    </location>
</feature>
<dbReference type="InterPro" id="IPR011701">
    <property type="entry name" value="MFS"/>
</dbReference>
<sequence>MPYAKGGHSPALYAPVAQAGCRAASDHDLEEDVDDQEAIPSTCFLMAINAFAFAYSLVCCTLGVIVLPSEAVHLFRDQHAMMLGVMLGCTGITQLLSPAVGYLSDRSLSPYGRRRPLMVLGGVVACVGNVAMLATRELRLRYMFIAALTIAISGLNISYACWTALLPDLIPASHIGRASGTMATMSMLGALTGFALFGFVLSTVHAYAIYCVAVVLTIGLTCLVAREKPHREASVWSWSELFASYSLDLVAHPDFFWVFVTRTFYYMGVSLQAFVLFMLRDVQRVDDPTYCTSLLAMIGQLAAAVVAIPSGHLSDKYGRKPLVWTACGFMAITYLGYATSPSLRNVNLLGVAYGIGNGVFLSVDYALACDTLPSFESAAQGLGVWGVSAFLGSTSGPLIAAPLLAYFGWTTSPDHYSSSGYVAVNIAGALYVMCAAFFLRYVKAR</sequence>
<protein>
    <submittedName>
        <fullName evidence="4">Major facilitator superfamily mfs_1</fullName>
    </submittedName>
</protein>
<feature type="transmembrane region" description="Helical" evidence="2">
    <location>
        <begin position="255"/>
        <end position="279"/>
    </location>
</feature>
<dbReference type="EMBL" id="JWZX01001334">
    <property type="protein sequence ID" value="KOO34074.1"/>
    <property type="molecule type" value="Genomic_DNA"/>
</dbReference>
<evidence type="ECO:0000256" key="2">
    <source>
        <dbReference type="SAM" id="Phobius"/>
    </source>
</evidence>
<feature type="transmembrane region" description="Helical" evidence="2">
    <location>
        <begin position="346"/>
        <end position="367"/>
    </location>
</feature>
<dbReference type="PANTHER" id="PTHR23528">
    <property type="match status" value="1"/>
</dbReference>
<dbReference type="OrthoDB" id="197206at2759"/>
<dbReference type="PANTHER" id="PTHR23528:SF1">
    <property type="entry name" value="MAJOR FACILITATOR SUPERFAMILY (MFS) PROFILE DOMAIN-CONTAINING PROTEIN"/>
    <property type="match status" value="1"/>
</dbReference>
<comment type="subcellular location">
    <subcellularLocation>
        <location evidence="1">Membrane</location>
        <topology evidence="1">Multi-pass membrane protein</topology>
    </subcellularLocation>
</comment>
<keyword evidence="2" id="KW-0812">Transmembrane</keyword>
<evidence type="ECO:0000259" key="3">
    <source>
        <dbReference type="PROSITE" id="PS50850"/>
    </source>
</evidence>
<feature type="domain" description="Major facilitator superfamily (MFS) profile" evidence="3">
    <location>
        <begin position="254"/>
        <end position="445"/>
    </location>
</feature>
<comment type="caution">
    <text evidence="4">The sequence shown here is derived from an EMBL/GenBank/DDBJ whole genome shotgun (WGS) entry which is preliminary data.</text>
</comment>
<feature type="transmembrane region" description="Helical" evidence="2">
    <location>
        <begin position="421"/>
        <end position="442"/>
    </location>
</feature>
<feature type="transmembrane region" description="Helical" evidence="2">
    <location>
        <begin position="322"/>
        <end position="339"/>
    </location>
</feature>
<feature type="transmembrane region" description="Helical" evidence="2">
    <location>
        <begin position="387"/>
        <end position="409"/>
    </location>
</feature>
<evidence type="ECO:0000313" key="4">
    <source>
        <dbReference type="EMBL" id="KOO34074.1"/>
    </source>
</evidence>
<name>A0A0M0K5J5_9EUKA</name>
<dbReference type="Gene3D" id="1.20.1250.20">
    <property type="entry name" value="MFS general substrate transporter like domains"/>
    <property type="match status" value="2"/>
</dbReference>